<dbReference type="PANTHER" id="PTHR43560">
    <property type="entry name" value="ION-TRANSLOCATING OXIDOREDUCTASE COMPLEX SUBUNIT B"/>
    <property type="match status" value="1"/>
</dbReference>
<dbReference type="InterPro" id="IPR050395">
    <property type="entry name" value="4Fe4S_Ferredoxin_RnfB"/>
</dbReference>
<reference evidence="2 3" key="1">
    <citation type="submission" date="2021-04" db="EMBL/GenBank/DDBJ databases">
        <title>Complete genome sequence of Stygiolobus sp. KN-1.</title>
        <authorList>
            <person name="Nakamura K."/>
            <person name="Sakai H."/>
            <person name="Kurosawa N."/>
        </authorList>
    </citation>
    <scope>NUCLEOTIDE SEQUENCE [LARGE SCALE GENOMIC DNA]</scope>
    <source>
        <strain evidence="2 3">KN-1</strain>
    </source>
</reference>
<dbReference type="Proteomes" id="UP000825123">
    <property type="component" value="Chromosome"/>
</dbReference>
<evidence type="ECO:0000313" key="3">
    <source>
        <dbReference type="Proteomes" id="UP000825123"/>
    </source>
</evidence>
<dbReference type="AlphaFoldDB" id="A0A8D5U740"/>
<organism evidence="2 3">
    <name type="scientific">Stygiolobus caldivivus</name>
    <dbReference type="NCBI Taxonomy" id="2824673"/>
    <lineage>
        <taxon>Archaea</taxon>
        <taxon>Thermoproteota</taxon>
        <taxon>Thermoprotei</taxon>
        <taxon>Sulfolobales</taxon>
        <taxon>Sulfolobaceae</taxon>
        <taxon>Stygiolobus</taxon>
    </lineage>
</organism>
<name>A0A8D5U740_9CREN</name>
<accession>A0A8D5U740</accession>
<evidence type="ECO:0000259" key="1">
    <source>
        <dbReference type="Pfam" id="PF00037"/>
    </source>
</evidence>
<dbReference type="PANTHER" id="PTHR43560:SF1">
    <property type="entry name" value="ION-TRANSLOCATING OXIDOREDUCTASE COMPLEX SUBUNIT B"/>
    <property type="match status" value="1"/>
</dbReference>
<dbReference type="Gene3D" id="3.30.70.20">
    <property type="match status" value="1"/>
</dbReference>
<gene>
    <name evidence="2" type="ORF">KN1_22120</name>
</gene>
<protein>
    <submittedName>
        <fullName evidence="2">4Fe-4S ferredoxin</fullName>
    </submittedName>
</protein>
<dbReference type="InterPro" id="IPR017896">
    <property type="entry name" value="4Fe4S_Fe-S-bd"/>
</dbReference>
<dbReference type="SUPFAM" id="SSF54862">
    <property type="entry name" value="4Fe-4S ferredoxins"/>
    <property type="match status" value="1"/>
</dbReference>
<proteinExistence type="predicted"/>
<keyword evidence="3" id="KW-1185">Reference proteome</keyword>
<evidence type="ECO:0000313" key="2">
    <source>
        <dbReference type="EMBL" id="BCU70915.1"/>
    </source>
</evidence>
<dbReference type="KEGG" id="csty:KN1_22120"/>
<dbReference type="Pfam" id="PF00037">
    <property type="entry name" value="Fer4"/>
    <property type="match status" value="1"/>
</dbReference>
<sequence>MVGGRKGVFNRGRELRIGLIVTKTAREKLGDQLLVELYKETNLPYIAEFGDYLIEDVKSNELQGLLIVSEKDEQDFISSVDEKLGISPLAVEVLPLSWFLGKSPKYSKVLLKAYIKKLSKQDFVYRLQPVKATTVTRRSLIRFRLYEYKSYPILFDALTFEREINILIQSCPKGLIAKSVEGVTITSPQECSGCGYCTAKGFLGYLEMPNFTTEQFISFINEIVKEYNSAEKPQGVVFTSEKNLDLGEGEDLFPLLIPSVASIHESFVLATYASGLIPVILYDPKDDMVRKRVEEIPNVFPGTNLSVVKVKTGEKIPALETKLPRSQIPEGVSLNRYRRRSLYLWALEEMAKKVNIDAEAEIPGVYYVEVDPEKCVLCGVCVRACQMLVPDMKTQNDLTSLEYNIPYCIGSQRCVKNCPENAIKVERIAKFKELQKVRVNQAKVTKCRYCGKPIGTVKIKGKVDTLLVQFGFLGAAQYTDVCNECKQKELTKMWIENYLKSRDKVS</sequence>
<feature type="domain" description="4Fe-4S ferredoxin-type" evidence="1">
    <location>
        <begin position="368"/>
        <end position="385"/>
    </location>
</feature>
<dbReference type="EMBL" id="AP024597">
    <property type="protein sequence ID" value="BCU70915.1"/>
    <property type="molecule type" value="Genomic_DNA"/>
</dbReference>